<dbReference type="InterPro" id="IPR007175">
    <property type="entry name" value="Rpr2/Snm1/Rpp21"/>
</dbReference>
<dbReference type="STRING" id="86259.A0A4Z1P2V6"/>
<evidence type="ECO:0000256" key="5">
    <source>
        <dbReference type="SAM" id="MobiDB-lite"/>
    </source>
</evidence>
<dbReference type="Gene3D" id="6.20.50.20">
    <property type="match status" value="1"/>
</dbReference>
<feature type="region of interest" description="Disordered" evidence="5">
    <location>
        <begin position="36"/>
        <end position="71"/>
    </location>
</feature>
<keyword evidence="2" id="KW-0479">Metal-binding</keyword>
<dbReference type="Pfam" id="PF04032">
    <property type="entry name" value="Rpr2"/>
    <property type="match status" value="1"/>
</dbReference>
<evidence type="ECO:0000256" key="2">
    <source>
        <dbReference type="ARBA" id="ARBA00022723"/>
    </source>
</evidence>
<dbReference type="PANTHER" id="PTHR14742:SF0">
    <property type="entry name" value="RIBONUCLEASE P PROTEIN SUBUNIT P21"/>
    <property type="match status" value="1"/>
</dbReference>
<dbReference type="Proteomes" id="UP000298493">
    <property type="component" value="Unassembled WGS sequence"/>
</dbReference>
<feature type="region of interest" description="Disordered" evidence="5">
    <location>
        <begin position="165"/>
        <end position="190"/>
    </location>
</feature>
<dbReference type="GO" id="GO:0008033">
    <property type="term" value="P:tRNA processing"/>
    <property type="evidence" value="ECO:0007669"/>
    <property type="project" value="UniProtKB-KW"/>
</dbReference>
<dbReference type="GO" id="GO:0046872">
    <property type="term" value="F:metal ion binding"/>
    <property type="evidence" value="ECO:0007669"/>
    <property type="project" value="UniProtKB-KW"/>
</dbReference>
<name>A0A4Z1P2V6_9PEZI</name>
<evidence type="ECO:0000313" key="6">
    <source>
        <dbReference type="EMBL" id="TID15948.1"/>
    </source>
</evidence>
<reference evidence="6 7" key="1">
    <citation type="submission" date="2019-04" db="EMBL/GenBank/DDBJ databases">
        <title>High contiguity whole genome sequence and gene annotation resource for two Venturia nashicola isolates.</title>
        <authorList>
            <person name="Prokchorchik M."/>
            <person name="Won K."/>
            <person name="Lee Y."/>
            <person name="Choi E.D."/>
            <person name="Segonzac C."/>
            <person name="Sohn K.H."/>
        </authorList>
    </citation>
    <scope>NUCLEOTIDE SEQUENCE [LARGE SCALE GENOMIC DNA]</scope>
    <source>
        <strain evidence="6 7">PRI2</strain>
    </source>
</reference>
<dbReference type="PANTHER" id="PTHR14742">
    <property type="entry name" value="RIBONUCLEASE P SUBUNIT P21"/>
    <property type="match status" value="1"/>
</dbReference>
<evidence type="ECO:0000256" key="1">
    <source>
        <dbReference type="ARBA" id="ARBA00022694"/>
    </source>
</evidence>
<comment type="similarity">
    <text evidence="4">Belongs to the eukaryotic/archaeal RNase P protein component 4 family.</text>
</comment>
<feature type="compositionally biased region" description="Polar residues" evidence="5">
    <location>
        <begin position="36"/>
        <end position="50"/>
    </location>
</feature>
<evidence type="ECO:0000256" key="3">
    <source>
        <dbReference type="ARBA" id="ARBA00022833"/>
    </source>
</evidence>
<evidence type="ECO:0000313" key="7">
    <source>
        <dbReference type="Proteomes" id="UP000298493"/>
    </source>
</evidence>
<comment type="caution">
    <text evidence="6">The sequence shown here is derived from an EMBL/GenBank/DDBJ whole genome shotgun (WGS) entry which is preliminary data.</text>
</comment>
<dbReference type="GO" id="GO:0005655">
    <property type="term" value="C:nucleolar ribonuclease P complex"/>
    <property type="evidence" value="ECO:0007669"/>
    <property type="project" value="TreeGrafter"/>
</dbReference>
<proteinExistence type="inferred from homology"/>
<gene>
    <name evidence="6" type="ORF">E6O75_ATG09006</name>
</gene>
<dbReference type="AlphaFoldDB" id="A0A4Z1P2V6"/>
<protein>
    <submittedName>
        <fullName evidence="6">Rpr2-domain-containing protein</fullName>
    </submittedName>
</protein>
<accession>A0A4Z1P2V6</accession>
<keyword evidence="7" id="KW-1185">Reference proteome</keyword>
<dbReference type="EMBL" id="SNSC02000019">
    <property type="protein sequence ID" value="TID15948.1"/>
    <property type="molecule type" value="Genomic_DNA"/>
</dbReference>
<sequence>MAKAKADNGVKRVQNRHCYSRIAFLHQAAQHLASKQFSPEPNTQLANPVQTEERPTGAVTDAPRKTKGMSNLDGEIKQTAPLQPADGFGLSRRLASHLLTVSRKVSVGVSREMKRSICKRCQSILIPGQTADHKVQNKSRAGRKPCADVMVVTCSACGLAKRYPFGAQRQPRKKDRVAKGKTATGHTDTS</sequence>
<keyword evidence="3" id="KW-0862">Zinc</keyword>
<keyword evidence="1" id="KW-0819">tRNA processing</keyword>
<evidence type="ECO:0000256" key="4">
    <source>
        <dbReference type="ARBA" id="ARBA00038402"/>
    </source>
</evidence>
<organism evidence="6 7">
    <name type="scientific">Venturia nashicola</name>
    <dbReference type="NCBI Taxonomy" id="86259"/>
    <lineage>
        <taxon>Eukaryota</taxon>
        <taxon>Fungi</taxon>
        <taxon>Dikarya</taxon>
        <taxon>Ascomycota</taxon>
        <taxon>Pezizomycotina</taxon>
        <taxon>Dothideomycetes</taxon>
        <taxon>Pleosporomycetidae</taxon>
        <taxon>Venturiales</taxon>
        <taxon>Venturiaceae</taxon>
        <taxon>Venturia</taxon>
    </lineage>
</organism>